<feature type="chain" id="PRO_5026194730" evidence="1">
    <location>
        <begin position="27"/>
        <end position="162"/>
    </location>
</feature>
<protein>
    <submittedName>
        <fullName evidence="3">DUF2314 domain-containing protein</fullName>
    </submittedName>
</protein>
<dbReference type="Pfam" id="PF10077">
    <property type="entry name" value="DUF2314"/>
    <property type="match status" value="1"/>
</dbReference>
<dbReference type="RefSeq" id="WP_165328408.1">
    <property type="nucleotide sequence ID" value="NZ_CP049109.1"/>
</dbReference>
<name>A0A6G6Y9G0_9SPHN</name>
<accession>A0A6G6Y9G0</accession>
<evidence type="ECO:0000259" key="2">
    <source>
        <dbReference type="Pfam" id="PF10077"/>
    </source>
</evidence>
<evidence type="ECO:0000313" key="4">
    <source>
        <dbReference type="Proteomes" id="UP000501568"/>
    </source>
</evidence>
<sequence length="162" mass="17834">MATARLALILACASVAGAIAPSPALAQSTVRYIGAEDPAMNAAEQRAISELDAFFRHLAVPAADETEFMIKFDLSRGGADGDVEFIWGLVRQRSGTRTEVTLANEPVNPDYVVGQVVTVEDRWIDDWSYWKGDTLQGAYTVRVLLDQMPREQAAALRRDYGW</sequence>
<reference evidence="3 4" key="1">
    <citation type="submission" date="2020-02" db="EMBL/GenBank/DDBJ databases">
        <authorList>
            <person name="Zheng R.K."/>
            <person name="Sun C.M."/>
        </authorList>
    </citation>
    <scope>NUCLEOTIDE SEQUENCE [LARGE SCALE GENOMIC DNA]</scope>
    <source>
        <strain evidence="4">zrk23</strain>
    </source>
</reference>
<organism evidence="3 4">
    <name type="scientific">Stakelama tenebrarum</name>
    <dbReference type="NCBI Taxonomy" id="2711215"/>
    <lineage>
        <taxon>Bacteria</taxon>
        <taxon>Pseudomonadati</taxon>
        <taxon>Pseudomonadota</taxon>
        <taxon>Alphaproteobacteria</taxon>
        <taxon>Sphingomonadales</taxon>
        <taxon>Sphingomonadaceae</taxon>
        <taxon>Stakelama</taxon>
    </lineage>
</organism>
<feature type="signal peptide" evidence="1">
    <location>
        <begin position="1"/>
        <end position="26"/>
    </location>
</feature>
<feature type="domain" description="DUF2314" evidence="2">
    <location>
        <begin position="37"/>
        <end position="157"/>
    </location>
</feature>
<evidence type="ECO:0000256" key="1">
    <source>
        <dbReference type="SAM" id="SignalP"/>
    </source>
</evidence>
<gene>
    <name evidence="3" type="ORF">G5C33_17945</name>
</gene>
<keyword evidence="1" id="KW-0732">Signal</keyword>
<dbReference type="InterPro" id="IPR018756">
    <property type="entry name" value="DUF2314"/>
</dbReference>
<dbReference type="KEGG" id="spzr:G5C33_17945"/>
<dbReference type="EMBL" id="CP049109">
    <property type="protein sequence ID" value="QIG81481.1"/>
    <property type="molecule type" value="Genomic_DNA"/>
</dbReference>
<dbReference type="Proteomes" id="UP000501568">
    <property type="component" value="Chromosome"/>
</dbReference>
<proteinExistence type="predicted"/>
<evidence type="ECO:0000313" key="3">
    <source>
        <dbReference type="EMBL" id="QIG81481.1"/>
    </source>
</evidence>
<keyword evidence="4" id="KW-1185">Reference proteome</keyword>
<dbReference type="AlphaFoldDB" id="A0A6G6Y9G0"/>